<reference evidence="2" key="1">
    <citation type="submission" date="2012-11" db="EMBL/GenBank/DDBJ databases">
        <title>Dependencies among metagenomic species, viruses, plasmids and units of genetic variation.</title>
        <authorList>
            <person name="Nielsen H.B."/>
            <person name="Almeida M."/>
            <person name="Juncker A.S."/>
            <person name="Rasmussen S."/>
            <person name="Li J."/>
            <person name="Sunagawa S."/>
            <person name="Plichta D."/>
            <person name="Gautier L."/>
            <person name="Le Chatelier E."/>
            <person name="Peletier E."/>
            <person name="Bonde I."/>
            <person name="Nielsen T."/>
            <person name="Manichanh C."/>
            <person name="Arumugam M."/>
            <person name="Batto J."/>
            <person name="Santos M.B.Q.D."/>
            <person name="Blom N."/>
            <person name="Borruel N."/>
            <person name="Burgdorf K.S."/>
            <person name="Boumezbeur F."/>
            <person name="Casellas F."/>
            <person name="Dore J."/>
            <person name="Guarner F."/>
            <person name="Hansen T."/>
            <person name="Hildebrand F."/>
            <person name="Kaas R.S."/>
            <person name="Kennedy S."/>
            <person name="Kristiansen K."/>
            <person name="Kultima J.R."/>
            <person name="Leonard P."/>
            <person name="Levenez F."/>
            <person name="Lund O."/>
            <person name="Moumen B."/>
            <person name="Le Paslier D."/>
            <person name="Pons N."/>
            <person name="Pedersen O."/>
            <person name="Prifti E."/>
            <person name="Qin J."/>
            <person name="Raes J."/>
            <person name="Tap J."/>
            <person name="Tims S."/>
            <person name="Ussery D.W."/>
            <person name="Yamada T."/>
            <person name="MetaHit consortium"/>
            <person name="Renault P."/>
            <person name="Sicheritz-Ponten T."/>
            <person name="Bork P."/>
            <person name="Wang J."/>
            <person name="Brunak S."/>
            <person name="Ehrlich S.D."/>
        </authorList>
    </citation>
    <scope>NUCLEOTIDE SEQUENCE [LARGE SCALE GENOMIC DNA]</scope>
</reference>
<feature type="signal peptide" evidence="1">
    <location>
        <begin position="1"/>
        <end position="19"/>
    </location>
</feature>
<evidence type="ECO:0000313" key="3">
    <source>
        <dbReference type="Proteomes" id="UP000018093"/>
    </source>
</evidence>
<organism evidence="2 3">
    <name type="scientific">Amedibacillus dolichus CAG:375</name>
    <dbReference type="NCBI Taxonomy" id="1263076"/>
    <lineage>
        <taxon>Bacteria</taxon>
        <taxon>Bacillati</taxon>
        <taxon>Bacillota</taxon>
        <taxon>Erysipelotrichia</taxon>
        <taxon>Erysipelotrichales</taxon>
        <taxon>Erysipelotrichaceae</taxon>
        <taxon>Amedibacillus</taxon>
    </lineage>
</organism>
<evidence type="ECO:0000256" key="1">
    <source>
        <dbReference type="SAM" id="SignalP"/>
    </source>
</evidence>
<dbReference type="Proteomes" id="UP000018093">
    <property type="component" value="Unassembled WGS sequence"/>
</dbReference>
<protein>
    <submittedName>
        <fullName evidence="2">Uncharacterized protein</fullName>
    </submittedName>
</protein>
<dbReference type="AlphaFoldDB" id="R7G5B1"/>
<evidence type="ECO:0000313" key="2">
    <source>
        <dbReference type="EMBL" id="CDE22151.1"/>
    </source>
</evidence>
<name>R7G5B1_9FIRM</name>
<proteinExistence type="predicted"/>
<feature type="chain" id="PRO_5039724355" evidence="1">
    <location>
        <begin position="20"/>
        <end position="196"/>
    </location>
</feature>
<dbReference type="EMBL" id="CBIN010000054">
    <property type="protein sequence ID" value="CDE22151.1"/>
    <property type="molecule type" value="Genomic_DNA"/>
</dbReference>
<comment type="caution">
    <text evidence="2">The sequence shown here is derived from an EMBL/GenBank/DDBJ whole genome shotgun (WGS) entry which is preliminary data.</text>
</comment>
<sequence>MIRSLALRVMIFVACTVSSSITFSTPTYKSSVFSRKVTRSTLGNGVTIAGFDFAGRIFAYKSYLLRKVTFNERNPLPIGVVIGAFKSTLFLSKEAYASSGISFPFRSYSIAPTSKHSNVTFAFADFKISNTASQISGPIPSPRNTVTVFINDPPSSHSLVALRHIWLPDVRCAHHTAYFQYCAPTTQPFWQAQTAE</sequence>
<keyword evidence="1" id="KW-0732">Signal</keyword>
<gene>
    <name evidence="2" type="ORF">BN631_00861</name>
</gene>
<accession>R7G5B1</accession>